<evidence type="ECO:0000313" key="2">
    <source>
        <dbReference type="Proteomes" id="UP001209540"/>
    </source>
</evidence>
<gene>
    <name evidence="1" type="ORF">BDA99DRAFT_179463</name>
</gene>
<name>A0AAD5JT37_9FUNG</name>
<sequence length="162" mass="18730">MIQRPPFRLCMYGSLSLGFVLWLPLLFRALCGAISRLREERLTTSFPCVVDKVACLDGFDQHRTVILFKCIADMFFFDRVISKKALTMLVVGQSVHTQLQDSSDTQRAHLYRGWCLINPVESFFPIGLRMGRFPCGRIAWTLIKGSIYYLGFFFHWMNVCCL</sequence>
<dbReference type="Proteomes" id="UP001209540">
    <property type="component" value="Unassembled WGS sequence"/>
</dbReference>
<reference evidence="1" key="1">
    <citation type="journal article" date="2022" name="IScience">
        <title>Evolution of zygomycete secretomes and the origins of terrestrial fungal ecologies.</title>
        <authorList>
            <person name="Chang Y."/>
            <person name="Wang Y."/>
            <person name="Mondo S."/>
            <person name="Ahrendt S."/>
            <person name="Andreopoulos W."/>
            <person name="Barry K."/>
            <person name="Beard J."/>
            <person name="Benny G.L."/>
            <person name="Blankenship S."/>
            <person name="Bonito G."/>
            <person name="Cuomo C."/>
            <person name="Desiro A."/>
            <person name="Gervers K.A."/>
            <person name="Hundley H."/>
            <person name="Kuo A."/>
            <person name="LaButti K."/>
            <person name="Lang B.F."/>
            <person name="Lipzen A."/>
            <person name="O'Donnell K."/>
            <person name="Pangilinan J."/>
            <person name="Reynolds N."/>
            <person name="Sandor L."/>
            <person name="Smith M.E."/>
            <person name="Tsang A."/>
            <person name="Grigoriev I.V."/>
            <person name="Stajich J.E."/>
            <person name="Spatafora J.W."/>
        </authorList>
    </citation>
    <scope>NUCLEOTIDE SEQUENCE</scope>
    <source>
        <strain evidence="1">RSA 2281</strain>
    </source>
</reference>
<proteinExistence type="predicted"/>
<keyword evidence="2" id="KW-1185">Reference proteome</keyword>
<comment type="caution">
    <text evidence="1">The sequence shown here is derived from an EMBL/GenBank/DDBJ whole genome shotgun (WGS) entry which is preliminary data.</text>
</comment>
<organism evidence="1 2">
    <name type="scientific">Phascolomyces articulosus</name>
    <dbReference type="NCBI Taxonomy" id="60185"/>
    <lineage>
        <taxon>Eukaryota</taxon>
        <taxon>Fungi</taxon>
        <taxon>Fungi incertae sedis</taxon>
        <taxon>Mucoromycota</taxon>
        <taxon>Mucoromycotina</taxon>
        <taxon>Mucoromycetes</taxon>
        <taxon>Mucorales</taxon>
        <taxon>Lichtheimiaceae</taxon>
        <taxon>Phascolomyces</taxon>
    </lineage>
</organism>
<protein>
    <submittedName>
        <fullName evidence="1">Uncharacterized protein</fullName>
    </submittedName>
</protein>
<dbReference type="AlphaFoldDB" id="A0AAD5JT37"/>
<accession>A0AAD5JT37</accession>
<evidence type="ECO:0000313" key="1">
    <source>
        <dbReference type="EMBL" id="KAI9252351.1"/>
    </source>
</evidence>
<dbReference type="EMBL" id="JAIXMP010000028">
    <property type="protein sequence ID" value="KAI9252351.1"/>
    <property type="molecule type" value="Genomic_DNA"/>
</dbReference>
<reference evidence="1" key="2">
    <citation type="submission" date="2023-02" db="EMBL/GenBank/DDBJ databases">
        <authorList>
            <consortium name="DOE Joint Genome Institute"/>
            <person name="Mondo S.J."/>
            <person name="Chang Y."/>
            <person name="Wang Y."/>
            <person name="Ahrendt S."/>
            <person name="Andreopoulos W."/>
            <person name="Barry K."/>
            <person name="Beard J."/>
            <person name="Benny G.L."/>
            <person name="Blankenship S."/>
            <person name="Bonito G."/>
            <person name="Cuomo C."/>
            <person name="Desiro A."/>
            <person name="Gervers K.A."/>
            <person name="Hundley H."/>
            <person name="Kuo A."/>
            <person name="LaButti K."/>
            <person name="Lang B.F."/>
            <person name="Lipzen A."/>
            <person name="O'Donnell K."/>
            <person name="Pangilinan J."/>
            <person name="Reynolds N."/>
            <person name="Sandor L."/>
            <person name="Smith M.W."/>
            <person name="Tsang A."/>
            <person name="Grigoriev I.V."/>
            <person name="Stajich J.E."/>
            <person name="Spatafora J.W."/>
        </authorList>
    </citation>
    <scope>NUCLEOTIDE SEQUENCE</scope>
    <source>
        <strain evidence="1">RSA 2281</strain>
    </source>
</reference>